<dbReference type="Gene3D" id="3.30.200.150">
    <property type="match status" value="1"/>
</dbReference>
<reference evidence="2 3" key="1">
    <citation type="submission" date="2017-06" db="EMBL/GenBank/DDBJ databases">
        <title>Comparative genomic analysis of Ambrosia Fusariam Clade fungi.</title>
        <authorList>
            <person name="Stajich J.E."/>
            <person name="Carrillo J."/>
            <person name="Kijimoto T."/>
            <person name="Eskalen A."/>
            <person name="O'Donnell K."/>
            <person name="Kasson M."/>
        </authorList>
    </citation>
    <scope>NUCLEOTIDE SEQUENCE [LARGE SCALE GENOMIC DNA]</scope>
    <source>
        <strain evidence="2">UCR3666</strain>
    </source>
</reference>
<dbReference type="InterPro" id="IPR011009">
    <property type="entry name" value="Kinase-like_dom_sf"/>
</dbReference>
<evidence type="ECO:0000313" key="2">
    <source>
        <dbReference type="EMBL" id="RMJ07828.1"/>
    </source>
</evidence>
<dbReference type="PANTHER" id="PTHR21310">
    <property type="entry name" value="AMINOGLYCOSIDE PHOSPHOTRANSFERASE-RELATED-RELATED"/>
    <property type="match status" value="1"/>
</dbReference>
<dbReference type="EMBL" id="NKUJ01000319">
    <property type="protein sequence ID" value="RMJ07828.1"/>
    <property type="molecule type" value="Genomic_DNA"/>
</dbReference>
<organism evidence="2 3">
    <name type="scientific">Fusarium kuroshium</name>
    <dbReference type="NCBI Taxonomy" id="2010991"/>
    <lineage>
        <taxon>Eukaryota</taxon>
        <taxon>Fungi</taxon>
        <taxon>Dikarya</taxon>
        <taxon>Ascomycota</taxon>
        <taxon>Pezizomycotina</taxon>
        <taxon>Sordariomycetes</taxon>
        <taxon>Hypocreomycetidae</taxon>
        <taxon>Hypocreales</taxon>
        <taxon>Nectriaceae</taxon>
        <taxon>Fusarium</taxon>
        <taxon>Fusarium solani species complex</taxon>
    </lineage>
</organism>
<dbReference type="STRING" id="2010991.A0A3M2RRB4"/>
<comment type="caution">
    <text evidence="2">The sequence shown here is derived from an EMBL/GenBank/DDBJ whole genome shotgun (WGS) entry which is preliminary data.</text>
</comment>
<gene>
    <name evidence="2" type="ORF">CDV36_012564</name>
</gene>
<dbReference type="SUPFAM" id="SSF56112">
    <property type="entry name" value="Protein kinase-like (PK-like)"/>
    <property type="match status" value="1"/>
</dbReference>
<feature type="domain" description="Aminoglycoside phosphotransferase" evidence="1">
    <location>
        <begin position="65"/>
        <end position="281"/>
    </location>
</feature>
<dbReference type="PANTHER" id="PTHR21310:SF15">
    <property type="entry name" value="AMINOGLYCOSIDE PHOSPHOTRANSFERASE DOMAIN-CONTAINING PROTEIN"/>
    <property type="match status" value="1"/>
</dbReference>
<evidence type="ECO:0000259" key="1">
    <source>
        <dbReference type="Pfam" id="PF01636"/>
    </source>
</evidence>
<evidence type="ECO:0000313" key="3">
    <source>
        <dbReference type="Proteomes" id="UP000277212"/>
    </source>
</evidence>
<dbReference type="Gene3D" id="3.90.1200.10">
    <property type="match status" value="1"/>
</dbReference>
<proteinExistence type="predicted"/>
<keyword evidence="3" id="KW-1185">Reference proteome</keyword>
<dbReference type="CDD" id="cd05120">
    <property type="entry name" value="APH_ChoK_like"/>
    <property type="match status" value="1"/>
</dbReference>
<dbReference type="Proteomes" id="UP000277212">
    <property type="component" value="Unassembled WGS sequence"/>
</dbReference>
<protein>
    <recommendedName>
        <fullName evidence="1">Aminoglycoside phosphotransferase domain-containing protein</fullName>
    </recommendedName>
</protein>
<name>A0A3M2RRB4_9HYPO</name>
<dbReference type="AlphaFoldDB" id="A0A3M2RRB4"/>
<accession>A0A3M2RRB4</accession>
<dbReference type="InterPro" id="IPR002575">
    <property type="entry name" value="Aminoglycoside_PTrfase"/>
</dbReference>
<dbReference type="OrthoDB" id="4177236at2759"/>
<sequence length="312" mass="35805">MPGINSVSPAVHAVQSSSPAPATYEVLWTVQKDTLPEALPTPDEIEAATNIIKQGRGRCVSRVGRRYVVKFGSQVDRIEGENMHWVRENAREVPVPKVFAIYQREVTPHTKITYIIMEDVGGQPLDALWDSLDLEQRKDVVIQIRQAVTHLRATNNMGDFGAYDASELRDDIFWTDDPDTQYRGRFTNETAFTQAVIDKYMASCGNSDPHRAQYYRRVLPTVLQGTGRPFFTHNDLRRENIMVRDNGDIAIKGWATAGWFPTYWEYASAMHVCDFTDDWHEYLGKILNQEYPNQSKWISKLRTDLQSQRFAK</sequence>
<dbReference type="Pfam" id="PF01636">
    <property type="entry name" value="APH"/>
    <property type="match status" value="1"/>
</dbReference>
<dbReference type="InterPro" id="IPR051678">
    <property type="entry name" value="AGP_Transferase"/>
</dbReference>